<comment type="caution">
    <text evidence="2">The sequence shown here is derived from an EMBL/GenBank/DDBJ whole genome shotgun (WGS) entry which is preliminary data.</text>
</comment>
<evidence type="ECO:0000313" key="3">
    <source>
        <dbReference type="Proteomes" id="UP001247620"/>
    </source>
</evidence>
<accession>A0ABU1THB7</accession>
<gene>
    <name evidence="2" type="ORF">J2W55_004622</name>
</gene>
<protein>
    <submittedName>
        <fullName evidence="2">Uncharacterized protein</fullName>
    </submittedName>
</protein>
<proteinExistence type="predicted"/>
<keyword evidence="1" id="KW-0472">Membrane</keyword>
<name>A0ABU1THB7_9SPHI</name>
<keyword evidence="1" id="KW-1133">Transmembrane helix</keyword>
<evidence type="ECO:0000313" key="2">
    <source>
        <dbReference type="EMBL" id="MDR6944762.1"/>
    </source>
</evidence>
<keyword evidence="1" id="KW-0812">Transmembrane</keyword>
<dbReference type="EMBL" id="JAVDUU010000004">
    <property type="protein sequence ID" value="MDR6944762.1"/>
    <property type="molecule type" value="Genomic_DNA"/>
</dbReference>
<sequence length="52" mass="5736">MLLLADDPGTPCDGSDPLDNNCPLDSWVIYMVILVLILTAIHLLKKQLRSSL</sequence>
<reference evidence="2 3" key="1">
    <citation type="submission" date="2023-07" db="EMBL/GenBank/DDBJ databases">
        <title>Sorghum-associated microbial communities from plants grown in Nebraska, USA.</title>
        <authorList>
            <person name="Schachtman D."/>
        </authorList>
    </citation>
    <scope>NUCLEOTIDE SEQUENCE [LARGE SCALE GENOMIC DNA]</scope>
    <source>
        <strain evidence="2 3">3262</strain>
    </source>
</reference>
<feature type="transmembrane region" description="Helical" evidence="1">
    <location>
        <begin position="27"/>
        <end position="44"/>
    </location>
</feature>
<evidence type="ECO:0000256" key="1">
    <source>
        <dbReference type="SAM" id="Phobius"/>
    </source>
</evidence>
<keyword evidence="3" id="KW-1185">Reference proteome</keyword>
<organism evidence="2 3">
    <name type="scientific">Mucilaginibacter pocheonensis</name>
    <dbReference type="NCBI Taxonomy" id="398050"/>
    <lineage>
        <taxon>Bacteria</taxon>
        <taxon>Pseudomonadati</taxon>
        <taxon>Bacteroidota</taxon>
        <taxon>Sphingobacteriia</taxon>
        <taxon>Sphingobacteriales</taxon>
        <taxon>Sphingobacteriaceae</taxon>
        <taxon>Mucilaginibacter</taxon>
    </lineage>
</organism>
<dbReference type="Proteomes" id="UP001247620">
    <property type="component" value="Unassembled WGS sequence"/>
</dbReference>